<evidence type="ECO:0000313" key="3">
    <source>
        <dbReference type="Proteomes" id="UP000053750"/>
    </source>
</evidence>
<proteinExistence type="predicted"/>
<dbReference type="AlphaFoldDB" id="A0A9W5W7X9"/>
<evidence type="ECO:0008006" key="4">
    <source>
        <dbReference type="Google" id="ProtNLM"/>
    </source>
</evidence>
<dbReference type="SUPFAM" id="SSF53383">
    <property type="entry name" value="PLP-dependent transferases"/>
    <property type="match status" value="1"/>
</dbReference>
<evidence type="ECO:0000313" key="2">
    <source>
        <dbReference type="EMBL" id="EXX89342.1"/>
    </source>
</evidence>
<name>A0A9W5W7X9_9BACL</name>
<feature type="non-terminal residue" evidence="2">
    <location>
        <position position="1"/>
    </location>
</feature>
<dbReference type="GO" id="GO:0030170">
    <property type="term" value="F:pyridoxal phosphate binding"/>
    <property type="evidence" value="ECO:0007669"/>
    <property type="project" value="InterPro"/>
</dbReference>
<dbReference type="EMBL" id="JFHU01000099">
    <property type="protein sequence ID" value="EXX89342.1"/>
    <property type="molecule type" value="Genomic_DNA"/>
</dbReference>
<dbReference type="InterPro" id="IPR005814">
    <property type="entry name" value="Aminotrans_3"/>
</dbReference>
<evidence type="ECO:0000256" key="1">
    <source>
        <dbReference type="ARBA" id="ARBA00001933"/>
    </source>
</evidence>
<protein>
    <recommendedName>
        <fullName evidence="4">Glutamate-1-semialdehyde aminotransferase</fullName>
    </recommendedName>
</protein>
<dbReference type="RefSeq" id="WP_144340689.1">
    <property type="nucleotide sequence ID" value="NZ_KK082116.1"/>
</dbReference>
<dbReference type="PANTHER" id="PTHR43713">
    <property type="entry name" value="GLUTAMATE-1-SEMIALDEHYDE 2,1-AMINOMUTASE"/>
    <property type="match status" value="1"/>
</dbReference>
<comment type="cofactor">
    <cofactor evidence="1">
        <name>pyridoxal 5'-phosphate</name>
        <dbReference type="ChEBI" id="CHEBI:597326"/>
    </cofactor>
</comment>
<accession>A0A9W5W7X9</accession>
<dbReference type="Gene3D" id="3.90.1150.10">
    <property type="entry name" value="Aspartate Aminotransferase, domain 1"/>
    <property type="match status" value="1"/>
</dbReference>
<gene>
    <name evidence="2" type="ORF">BG53_15980</name>
</gene>
<reference evidence="2 3" key="1">
    <citation type="submission" date="2014-02" db="EMBL/GenBank/DDBJ databases">
        <title>Genome sequence of Paenibacillus darwinianus reveals adaptive mechanisms for survival in Antarctic soils.</title>
        <authorList>
            <person name="Dsouza M."/>
            <person name="Taylor M.W."/>
            <person name="Turner S.J."/>
            <person name="Aislabie J."/>
        </authorList>
    </citation>
    <scope>NUCLEOTIDE SEQUENCE [LARGE SCALE GENOMIC DNA]</scope>
    <source>
        <strain evidence="2 3">CE1</strain>
    </source>
</reference>
<comment type="caution">
    <text evidence="2">The sequence shown here is derived from an EMBL/GenBank/DDBJ whole genome shotgun (WGS) entry which is preliminary data.</text>
</comment>
<dbReference type="PANTHER" id="PTHR43713:SF3">
    <property type="entry name" value="GLUTAMATE-1-SEMIALDEHYDE 2,1-AMINOMUTASE 1, CHLOROPLASTIC-RELATED"/>
    <property type="match status" value="1"/>
</dbReference>
<keyword evidence="3" id="KW-1185">Reference proteome</keyword>
<dbReference type="OrthoDB" id="9807885at2"/>
<organism evidence="2 3">
    <name type="scientific">Paenibacillus darwinianus</name>
    <dbReference type="NCBI Taxonomy" id="1380763"/>
    <lineage>
        <taxon>Bacteria</taxon>
        <taxon>Bacillati</taxon>
        <taxon>Bacillota</taxon>
        <taxon>Bacilli</taxon>
        <taxon>Bacillales</taxon>
        <taxon>Paenibacillaceae</taxon>
        <taxon>Paenibacillus</taxon>
    </lineage>
</organism>
<dbReference type="Proteomes" id="UP000053750">
    <property type="component" value="Unassembled WGS sequence"/>
</dbReference>
<dbReference type="InterPro" id="IPR015424">
    <property type="entry name" value="PyrdxlP-dep_Trfase"/>
</dbReference>
<dbReference type="GO" id="GO:0008483">
    <property type="term" value="F:transaminase activity"/>
    <property type="evidence" value="ECO:0007669"/>
    <property type="project" value="InterPro"/>
</dbReference>
<dbReference type="Pfam" id="PF00202">
    <property type="entry name" value="Aminotran_3"/>
    <property type="match status" value="1"/>
</dbReference>
<dbReference type="InterPro" id="IPR015422">
    <property type="entry name" value="PyrdxlP-dep_Trfase_small"/>
</dbReference>
<sequence>GRRDIMEMMAPSGPIYQAGTLSGNPLAMAAGYTTLKLLKPETYELLERLSVRLQAGLEDNAERRGIPSTINRVGSMVCPFFTDVTVINYETAKQADLTRFRLYFASMLDLGISIAPSQFEGMFVSAVHTEADIDRTIAAHDEALGRL</sequence>